<evidence type="ECO:0000313" key="2">
    <source>
        <dbReference type="EMBL" id="PBK81128.1"/>
    </source>
</evidence>
<proteinExistence type="predicted"/>
<reference evidence="3" key="1">
    <citation type="journal article" date="2017" name="Nat. Ecol. Evol.">
        <title>Genome expansion and lineage-specific genetic innovations in the forest pathogenic fungi Armillaria.</title>
        <authorList>
            <person name="Sipos G."/>
            <person name="Prasanna A.N."/>
            <person name="Walter M.C."/>
            <person name="O'Connor E."/>
            <person name="Balint B."/>
            <person name="Krizsan K."/>
            <person name="Kiss B."/>
            <person name="Hess J."/>
            <person name="Varga T."/>
            <person name="Slot J."/>
            <person name="Riley R."/>
            <person name="Boka B."/>
            <person name="Rigling D."/>
            <person name="Barry K."/>
            <person name="Lee J."/>
            <person name="Mihaltcheva S."/>
            <person name="LaButti K."/>
            <person name="Lipzen A."/>
            <person name="Waldron R."/>
            <person name="Moloney N.M."/>
            <person name="Sperisen C."/>
            <person name="Kredics L."/>
            <person name="Vagvoelgyi C."/>
            <person name="Patrignani A."/>
            <person name="Fitzpatrick D."/>
            <person name="Nagy I."/>
            <person name="Doyle S."/>
            <person name="Anderson J.B."/>
            <person name="Grigoriev I.V."/>
            <person name="Gueldener U."/>
            <person name="Muensterkoetter M."/>
            <person name="Nagy L.G."/>
        </authorList>
    </citation>
    <scope>NUCLEOTIDE SEQUENCE [LARGE SCALE GENOMIC DNA]</scope>
    <source>
        <strain evidence="3">Ar21-2</strain>
    </source>
</reference>
<evidence type="ECO:0000256" key="1">
    <source>
        <dbReference type="SAM" id="MobiDB-lite"/>
    </source>
</evidence>
<accession>A0A2H3CRT7</accession>
<sequence>MSTPPNFTNFTFWCGQGMPSDWTEAHARSLYNSIVADPIQHTRNVWTHAHIHWMMKSIWFCDKIAQLFPSFQRDLSNLVGKYWLATSDPMSSDADTGLSDMGGDDDEDAGYGAAQPPTTPMDVDPPAPEGEPNGNETGEEWWIASEMQADSVAATLCLLLSLSLGTVTPHHGPLLHSLGHCHASIAAHQRSEKWSDQSIRTVHLDDGMLS</sequence>
<feature type="compositionally biased region" description="Pro residues" evidence="1">
    <location>
        <begin position="117"/>
        <end position="129"/>
    </location>
</feature>
<protein>
    <submittedName>
        <fullName evidence="2">Uncharacterized protein</fullName>
    </submittedName>
</protein>
<gene>
    <name evidence="2" type="ORF">ARMGADRAFT_1039527</name>
</gene>
<organism evidence="2 3">
    <name type="scientific">Armillaria gallica</name>
    <name type="common">Bulbous honey fungus</name>
    <name type="synonym">Armillaria bulbosa</name>
    <dbReference type="NCBI Taxonomy" id="47427"/>
    <lineage>
        <taxon>Eukaryota</taxon>
        <taxon>Fungi</taxon>
        <taxon>Dikarya</taxon>
        <taxon>Basidiomycota</taxon>
        <taxon>Agaricomycotina</taxon>
        <taxon>Agaricomycetes</taxon>
        <taxon>Agaricomycetidae</taxon>
        <taxon>Agaricales</taxon>
        <taxon>Marasmiineae</taxon>
        <taxon>Physalacriaceae</taxon>
        <taxon>Armillaria</taxon>
    </lineage>
</organism>
<feature type="region of interest" description="Disordered" evidence="1">
    <location>
        <begin position="91"/>
        <end position="137"/>
    </location>
</feature>
<evidence type="ECO:0000313" key="3">
    <source>
        <dbReference type="Proteomes" id="UP000217790"/>
    </source>
</evidence>
<dbReference type="EMBL" id="KZ293734">
    <property type="protein sequence ID" value="PBK81128.1"/>
    <property type="molecule type" value="Genomic_DNA"/>
</dbReference>
<dbReference type="Proteomes" id="UP000217790">
    <property type="component" value="Unassembled WGS sequence"/>
</dbReference>
<dbReference type="InParanoid" id="A0A2H3CRT7"/>
<keyword evidence="3" id="KW-1185">Reference proteome</keyword>
<name>A0A2H3CRT7_ARMGA</name>
<dbReference type="AlphaFoldDB" id="A0A2H3CRT7"/>